<dbReference type="PANTHER" id="PTHR21521:SF0">
    <property type="entry name" value="AMUN, ISOFORM A"/>
    <property type="match status" value="1"/>
</dbReference>
<dbReference type="AlphaFoldDB" id="A0A913Z6G7"/>
<feature type="region of interest" description="Disordered" evidence="1">
    <location>
        <begin position="214"/>
        <end position="242"/>
    </location>
</feature>
<evidence type="ECO:0000313" key="3">
    <source>
        <dbReference type="Proteomes" id="UP000887568"/>
    </source>
</evidence>
<dbReference type="EnsemblMetazoa" id="XM_038191376.1">
    <property type="protein sequence ID" value="XP_038047304.1"/>
    <property type="gene ID" value="LOC119721342"/>
</dbReference>
<dbReference type="OMA" id="APYMADE"/>
<evidence type="ECO:0000256" key="1">
    <source>
        <dbReference type="SAM" id="MobiDB-lite"/>
    </source>
</evidence>
<sequence>MSTTKFFTSGSPTAWEKTLSLYGNVMELKGAAIKKPGGKKELLDLDKWYQEDLPKLIQERDSKYITHEEITKLMKWKLTRGKFRPRLYDMVQGNKPELVESASKKAFKSLPNLAKAIKELTVLSAVGPATASAVLAAGAPQHAPFMADESMLPIPGLAPLKYTPQQYSQYSAEVSACVKRLNKEDATKQWTPHKVELALWTHYMANKLQPSLLEQLEAGEKRKSSENGGKDDTKRARKGDAK</sequence>
<protein>
    <submittedName>
        <fullName evidence="2">Uncharacterized protein</fullName>
    </submittedName>
</protein>
<keyword evidence="3" id="KW-1185">Reference proteome</keyword>
<feature type="compositionally biased region" description="Basic and acidic residues" evidence="1">
    <location>
        <begin position="218"/>
        <end position="242"/>
    </location>
</feature>
<name>A0A913Z6G7_PATMI</name>
<dbReference type="RefSeq" id="XP_038047304.1">
    <property type="nucleotide sequence ID" value="XM_038191376.1"/>
</dbReference>
<organism evidence="2 3">
    <name type="scientific">Patiria miniata</name>
    <name type="common">Bat star</name>
    <name type="synonym">Asterina miniata</name>
    <dbReference type="NCBI Taxonomy" id="46514"/>
    <lineage>
        <taxon>Eukaryota</taxon>
        <taxon>Metazoa</taxon>
        <taxon>Echinodermata</taxon>
        <taxon>Eleutherozoa</taxon>
        <taxon>Asterozoa</taxon>
        <taxon>Asteroidea</taxon>
        <taxon>Valvatacea</taxon>
        <taxon>Valvatida</taxon>
        <taxon>Asterinidae</taxon>
        <taxon>Patiria</taxon>
    </lineage>
</organism>
<dbReference type="GeneID" id="119721342"/>
<proteinExistence type="predicted"/>
<accession>A0A913Z6G7</accession>
<dbReference type="OrthoDB" id="8249012at2759"/>
<dbReference type="PANTHER" id="PTHR21521">
    <property type="entry name" value="AMUN, ISOFORM A"/>
    <property type="match status" value="1"/>
</dbReference>
<reference evidence="2" key="1">
    <citation type="submission" date="2022-11" db="UniProtKB">
        <authorList>
            <consortium name="EnsemblMetazoa"/>
        </authorList>
    </citation>
    <scope>IDENTIFICATION</scope>
</reference>
<evidence type="ECO:0000313" key="2">
    <source>
        <dbReference type="EnsemblMetazoa" id="XP_038047304.1"/>
    </source>
</evidence>
<dbReference type="Proteomes" id="UP000887568">
    <property type="component" value="Unplaced"/>
</dbReference>